<dbReference type="PANTHER" id="PTHR13696:SF52">
    <property type="entry name" value="PARA FAMILY PROTEIN CT_582"/>
    <property type="match status" value="1"/>
</dbReference>
<dbReference type="AlphaFoldDB" id="A0A0F3GMX7"/>
<gene>
    <name evidence="2" type="ORF">MBAV_004496</name>
</gene>
<proteinExistence type="predicted"/>
<evidence type="ECO:0000259" key="1">
    <source>
        <dbReference type="Pfam" id="PF13614"/>
    </source>
</evidence>
<dbReference type="Proteomes" id="UP000033423">
    <property type="component" value="Unassembled WGS sequence"/>
</dbReference>
<dbReference type="InterPro" id="IPR027417">
    <property type="entry name" value="P-loop_NTPase"/>
</dbReference>
<dbReference type="InterPro" id="IPR050678">
    <property type="entry name" value="DNA_Partitioning_ATPase"/>
</dbReference>
<dbReference type="PANTHER" id="PTHR13696">
    <property type="entry name" value="P-LOOP CONTAINING NUCLEOSIDE TRIPHOSPHATE HYDROLASE"/>
    <property type="match status" value="1"/>
</dbReference>
<comment type="caution">
    <text evidence="2">The sequence shown here is derived from an EMBL/GenBank/DDBJ whole genome shotgun (WGS) entry which is preliminary data.</text>
</comment>
<keyword evidence="3" id="KW-1185">Reference proteome</keyword>
<organism evidence="2 3">
    <name type="scientific">Candidatus Magnetobacterium bavaricum</name>
    <dbReference type="NCBI Taxonomy" id="29290"/>
    <lineage>
        <taxon>Bacteria</taxon>
        <taxon>Pseudomonadati</taxon>
        <taxon>Nitrospirota</taxon>
        <taxon>Thermodesulfovibrionia</taxon>
        <taxon>Thermodesulfovibrionales</taxon>
        <taxon>Candidatus Magnetobacteriaceae</taxon>
        <taxon>Candidatus Magnetobacterium</taxon>
    </lineage>
</organism>
<sequence length="410" mass="47569">MAEGFPYNQTPKTTQSNKVAYAEAKVKVKMNSGMVITFYSYKGGVGRSFILANVSALLSKWGYRVLCIDWDLEAPGLSHYFAPWNKDPNKPGFTELIEAHRDKKKPNWRNHVNELYFFSDVKTPLSFIQAGIHDNSEDDTYVRRVQELDWVRLYDKYDFGKFLEQLRRVWKKEYDFIFIDSRTGISDIGGICTVQMPDVIALVFTANYQSLDGGIDIVNRSKNAQSDLPFDRAQIMTLPILSRFVDRRYESERADRWLEIIKEKLSSYYKQWADRGVEASDLLYKLQIPHFSYWSFGEELPVVSESRNDTESINYHLYTIAALIAHRLGGTGLLMENRDTYVNEAIKNISEHFAQRGGNIDNAREFILERYPESANILDGLLSLLEQQGEVLDDRAIRKIFKIIRDIHKY</sequence>
<dbReference type="SUPFAM" id="SSF52540">
    <property type="entry name" value="P-loop containing nucleoside triphosphate hydrolases"/>
    <property type="match status" value="1"/>
</dbReference>
<dbReference type="PATRIC" id="fig|29290.4.peg.5957"/>
<dbReference type="InterPro" id="IPR025669">
    <property type="entry name" value="AAA_dom"/>
</dbReference>
<reference evidence="2 3" key="1">
    <citation type="submission" date="2015-02" db="EMBL/GenBank/DDBJ databases">
        <title>Single-cell genomics of uncultivated deep-branching MTB reveals a conserved set of magnetosome genes.</title>
        <authorList>
            <person name="Kolinko S."/>
            <person name="Richter M."/>
            <person name="Glockner F.O."/>
            <person name="Brachmann A."/>
            <person name="Schuler D."/>
        </authorList>
    </citation>
    <scope>NUCLEOTIDE SEQUENCE [LARGE SCALE GENOMIC DNA]</scope>
    <source>
        <strain evidence="2">TM-1</strain>
    </source>
</reference>
<evidence type="ECO:0000313" key="2">
    <source>
        <dbReference type="EMBL" id="KJU83304.1"/>
    </source>
</evidence>
<name>A0A0F3GMX7_9BACT</name>
<dbReference type="NCBIfam" id="NF047398">
    <property type="entry name" value="AAA_KGGVGR"/>
    <property type="match status" value="1"/>
</dbReference>
<dbReference type="Pfam" id="PF13614">
    <property type="entry name" value="AAA_31"/>
    <property type="match status" value="1"/>
</dbReference>
<evidence type="ECO:0000313" key="3">
    <source>
        <dbReference type="Proteomes" id="UP000033423"/>
    </source>
</evidence>
<dbReference type="EMBL" id="LACI01001957">
    <property type="protein sequence ID" value="KJU83304.1"/>
    <property type="molecule type" value="Genomic_DNA"/>
</dbReference>
<accession>A0A0F3GMX7</accession>
<feature type="domain" description="AAA" evidence="1">
    <location>
        <begin position="35"/>
        <end position="225"/>
    </location>
</feature>
<dbReference type="Gene3D" id="3.40.50.300">
    <property type="entry name" value="P-loop containing nucleotide triphosphate hydrolases"/>
    <property type="match status" value="1"/>
</dbReference>
<protein>
    <submittedName>
        <fullName evidence="2">Cobyrinic acid a,c-diamide synthase domain protein</fullName>
    </submittedName>
</protein>